<evidence type="ECO:0000259" key="5">
    <source>
        <dbReference type="Pfam" id="PF01625"/>
    </source>
</evidence>
<dbReference type="EMBL" id="RJJE01000017">
    <property type="protein sequence ID" value="RNI27319.1"/>
    <property type="molecule type" value="Genomic_DNA"/>
</dbReference>
<name>A0A3M9MP72_9BACT</name>
<dbReference type="Gene3D" id="3.30.1060.10">
    <property type="entry name" value="Peptide methionine sulphoxide reductase MsrA"/>
    <property type="match status" value="1"/>
</dbReference>
<feature type="domain" description="Peptide methionine sulphoxide reductase MsrA" evidence="5">
    <location>
        <begin position="35"/>
        <end position="171"/>
    </location>
</feature>
<organism evidence="6 7">
    <name type="scientific">Rufibacter immobilis</name>
    <dbReference type="NCBI Taxonomy" id="1348778"/>
    <lineage>
        <taxon>Bacteria</taxon>
        <taxon>Pseudomonadati</taxon>
        <taxon>Bacteroidota</taxon>
        <taxon>Cytophagia</taxon>
        <taxon>Cytophagales</taxon>
        <taxon>Hymenobacteraceae</taxon>
        <taxon>Rufibacter</taxon>
    </lineage>
</organism>
<comment type="catalytic activity">
    <reaction evidence="3">
        <text>L-methionyl-[protein] + [thioredoxin]-disulfide + H2O = L-methionyl-(S)-S-oxide-[protein] + [thioredoxin]-dithiol</text>
        <dbReference type="Rhea" id="RHEA:14217"/>
        <dbReference type="Rhea" id="RHEA-COMP:10698"/>
        <dbReference type="Rhea" id="RHEA-COMP:10700"/>
        <dbReference type="Rhea" id="RHEA-COMP:12313"/>
        <dbReference type="Rhea" id="RHEA-COMP:12315"/>
        <dbReference type="ChEBI" id="CHEBI:15377"/>
        <dbReference type="ChEBI" id="CHEBI:16044"/>
        <dbReference type="ChEBI" id="CHEBI:29950"/>
        <dbReference type="ChEBI" id="CHEBI:44120"/>
        <dbReference type="ChEBI" id="CHEBI:50058"/>
        <dbReference type="EC" id="1.8.4.11"/>
    </reaction>
</comment>
<dbReference type="EC" id="1.8.4.11" evidence="1"/>
<reference evidence="6 7" key="1">
    <citation type="submission" date="2018-11" db="EMBL/GenBank/DDBJ databases">
        <title>Rufibacter latericius sp. nov., isolated from water in Baiyang Lake.</title>
        <authorList>
            <person name="Yang Y."/>
        </authorList>
    </citation>
    <scope>NUCLEOTIDE SEQUENCE [LARGE SCALE GENOMIC DNA]</scope>
    <source>
        <strain evidence="6 7">MCC P1</strain>
    </source>
</reference>
<evidence type="ECO:0000256" key="2">
    <source>
        <dbReference type="ARBA" id="ARBA00023002"/>
    </source>
</evidence>
<dbReference type="OrthoDB" id="4174719at2"/>
<sequence>MCRCRCFSRYTNMQFTEPEYSFYSTETSAVRPQLVTLAMGCFWKPDALFGGQEGVLQTAVGYAGGDSDAPTYWNLGQHLETVQLVTDPATISFEQLLDLFFSNHSPGKLPWKRQYTSAIFCHSEEQEAAARQRIATEEQKRNQPLHTLVLPFQHFYFAEARHQKWYLQRHHALRQELELTHPNLPRFYQTTTAARLNAYLAGFWPREKLEQLLPNLTLTAEAIQLLLSSTPAKTQIYCS</sequence>
<comment type="catalytic activity">
    <reaction evidence="4">
        <text>[thioredoxin]-disulfide + L-methionine + H2O = L-methionine (S)-S-oxide + [thioredoxin]-dithiol</text>
        <dbReference type="Rhea" id="RHEA:19993"/>
        <dbReference type="Rhea" id="RHEA-COMP:10698"/>
        <dbReference type="Rhea" id="RHEA-COMP:10700"/>
        <dbReference type="ChEBI" id="CHEBI:15377"/>
        <dbReference type="ChEBI" id="CHEBI:29950"/>
        <dbReference type="ChEBI" id="CHEBI:50058"/>
        <dbReference type="ChEBI" id="CHEBI:57844"/>
        <dbReference type="ChEBI" id="CHEBI:58772"/>
        <dbReference type="EC" id="1.8.4.11"/>
    </reaction>
</comment>
<evidence type="ECO:0000256" key="1">
    <source>
        <dbReference type="ARBA" id="ARBA00012502"/>
    </source>
</evidence>
<dbReference type="PANTHER" id="PTHR43774:SF1">
    <property type="entry name" value="PEPTIDE METHIONINE SULFOXIDE REDUCTASE MSRA 2"/>
    <property type="match status" value="1"/>
</dbReference>
<evidence type="ECO:0000313" key="7">
    <source>
        <dbReference type="Proteomes" id="UP000271010"/>
    </source>
</evidence>
<dbReference type="PANTHER" id="PTHR43774">
    <property type="entry name" value="PEPTIDE METHIONINE SULFOXIDE REDUCTASE"/>
    <property type="match status" value="1"/>
</dbReference>
<evidence type="ECO:0000256" key="3">
    <source>
        <dbReference type="ARBA" id="ARBA00047806"/>
    </source>
</evidence>
<dbReference type="SUPFAM" id="SSF55068">
    <property type="entry name" value="Peptide methionine sulfoxide reductase"/>
    <property type="match status" value="1"/>
</dbReference>
<proteinExistence type="predicted"/>
<dbReference type="Proteomes" id="UP000271010">
    <property type="component" value="Unassembled WGS sequence"/>
</dbReference>
<dbReference type="GO" id="GO:0008113">
    <property type="term" value="F:peptide-methionine (S)-S-oxide reductase activity"/>
    <property type="evidence" value="ECO:0007669"/>
    <property type="project" value="UniProtKB-EC"/>
</dbReference>
<keyword evidence="7" id="KW-1185">Reference proteome</keyword>
<comment type="caution">
    <text evidence="6">The sequence shown here is derived from an EMBL/GenBank/DDBJ whole genome shotgun (WGS) entry which is preliminary data.</text>
</comment>
<dbReference type="InterPro" id="IPR002569">
    <property type="entry name" value="Met_Sox_Rdtase_MsrA_dom"/>
</dbReference>
<evidence type="ECO:0000313" key="6">
    <source>
        <dbReference type="EMBL" id="RNI27319.1"/>
    </source>
</evidence>
<accession>A0A3M9MP72</accession>
<dbReference type="Pfam" id="PF01625">
    <property type="entry name" value="PMSR"/>
    <property type="match status" value="1"/>
</dbReference>
<evidence type="ECO:0000256" key="4">
    <source>
        <dbReference type="ARBA" id="ARBA00048782"/>
    </source>
</evidence>
<protein>
    <recommendedName>
        <fullName evidence="1">peptide-methionine (S)-S-oxide reductase</fullName>
        <ecNumber evidence="1">1.8.4.11</ecNumber>
    </recommendedName>
</protein>
<keyword evidence="2" id="KW-0560">Oxidoreductase</keyword>
<gene>
    <name evidence="6" type="ORF">EFA69_14325</name>
</gene>
<dbReference type="AlphaFoldDB" id="A0A3M9MP72"/>
<dbReference type="InterPro" id="IPR036509">
    <property type="entry name" value="Met_Sox_Rdtase_MsrA_sf"/>
</dbReference>